<keyword evidence="6" id="KW-1185">Reference proteome</keyword>
<protein>
    <submittedName>
        <fullName evidence="5">Glycosyltransferase family 28 protein</fullName>
    </submittedName>
</protein>
<dbReference type="Pfam" id="PF03033">
    <property type="entry name" value="Glyco_transf_28"/>
    <property type="match status" value="1"/>
</dbReference>
<dbReference type="STRING" id="592015.HMPREF1705_03557"/>
<dbReference type="Pfam" id="PF04101">
    <property type="entry name" value="Glyco_tran_28_C"/>
    <property type="match status" value="1"/>
</dbReference>
<dbReference type="InterPro" id="IPR004276">
    <property type="entry name" value="GlycoTrans_28_N"/>
</dbReference>
<feature type="domain" description="Glycosyltransferase family 28 N-terminal" evidence="3">
    <location>
        <begin position="8"/>
        <end position="141"/>
    </location>
</feature>
<dbReference type="Proteomes" id="UP000005273">
    <property type="component" value="Unassembled WGS sequence"/>
</dbReference>
<dbReference type="EMBL" id="ACJX03000001">
    <property type="protein sequence ID" value="KRT36284.1"/>
    <property type="molecule type" value="Genomic_DNA"/>
</dbReference>
<keyword evidence="2 5" id="KW-0808">Transferase</keyword>
<evidence type="ECO:0000256" key="1">
    <source>
        <dbReference type="ARBA" id="ARBA00022676"/>
    </source>
</evidence>
<dbReference type="Gene3D" id="3.40.50.2000">
    <property type="entry name" value="Glycogen Phosphorylase B"/>
    <property type="match status" value="2"/>
</dbReference>
<sequence length="369" mass="40967">MGNKLKMLFVAGGTGGHILPAVSFGNWIEEMKLPAEIIYLCGNRMLEQKIYNALNIEPITLSLSGSPFGVKGLRSFIRWKELIFSLVKIRNIVRNIKPDLIVLFGGYLSVPFALMTSLLRVPMIAHEQNAVAGKSTRLCSRKGMLIITGWEECINLGKSDFRHVGIPVRKFNIIKKQKAWETLGGDGVLPPKKRFSLVMGGSIGGESLKHAVMEVAKRESLKNHIFMLLGPEGKHGIRWISDNVIVLPQAWDLSAHFSLADYVVTRCGASTLSELICYHVPSVLVPWEEASDNHQLANAEIFLRSGIGTVWQERNGLDLLEEAILEVSDKCRSGIDQNMCDEKRNDICARFWSVVSSFSTKGEGPIGCF</sequence>
<evidence type="ECO:0000313" key="6">
    <source>
        <dbReference type="Proteomes" id="UP000005273"/>
    </source>
</evidence>
<feature type="domain" description="Glycosyl transferase family 28 C-terminal" evidence="4">
    <location>
        <begin position="197"/>
        <end position="330"/>
    </location>
</feature>
<proteinExistence type="predicted"/>
<dbReference type="GO" id="GO:1901137">
    <property type="term" value="P:carbohydrate derivative biosynthetic process"/>
    <property type="evidence" value="ECO:0007669"/>
    <property type="project" value="UniProtKB-ARBA"/>
</dbReference>
<evidence type="ECO:0000259" key="3">
    <source>
        <dbReference type="Pfam" id="PF03033"/>
    </source>
</evidence>
<evidence type="ECO:0000259" key="4">
    <source>
        <dbReference type="Pfam" id="PF04101"/>
    </source>
</evidence>
<dbReference type="PANTHER" id="PTHR21015:SF22">
    <property type="entry name" value="GLYCOSYLTRANSFERASE"/>
    <property type="match status" value="1"/>
</dbReference>
<gene>
    <name evidence="5" type="ORF">HMPREF1705_03557</name>
</gene>
<dbReference type="eggNOG" id="COG0707">
    <property type="taxonomic scope" value="Bacteria"/>
</dbReference>
<dbReference type="SUPFAM" id="SSF53756">
    <property type="entry name" value="UDP-Glycosyltransferase/glycogen phosphorylase"/>
    <property type="match status" value="1"/>
</dbReference>
<dbReference type="RefSeq" id="WP_009201024.1">
    <property type="nucleotide sequence ID" value="NZ_ACJX03000001.1"/>
</dbReference>
<dbReference type="CDD" id="cd03785">
    <property type="entry name" value="GT28_MurG"/>
    <property type="match status" value="1"/>
</dbReference>
<keyword evidence="1" id="KW-0328">Glycosyltransferase</keyword>
<reference evidence="6" key="1">
    <citation type="submission" date="2012-09" db="EMBL/GenBank/DDBJ databases">
        <authorList>
            <person name="Weinstock G."/>
            <person name="Sodergren E."/>
            <person name="Clifton S."/>
            <person name="Fulton L."/>
            <person name="Fulton B."/>
            <person name="Courtney L."/>
            <person name="Fronick C."/>
            <person name="Harrison M."/>
            <person name="Strong C."/>
            <person name="Farmer C."/>
            <person name="Delehaunty K."/>
            <person name="Markovic C."/>
            <person name="Hall O."/>
            <person name="Minx P."/>
            <person name="Tomlinson C."/>
            <person name="Mitreva M."/>
            <person name="Nelson J."/>
            <person name="Hou S."/>
            <person name="Wollam A."/>
            <person name="Pepin K.H."/>
            <person name="Johnson M."/>
            <person name="Bhonagiri V."/>
            <person name="Nash W.E."/>
            <person name="Suruliraj S."/>
            <person name="Warren W."/>
            <person name="Chinwalla A."/>
            <person name="Mardis E.R."/>
            <person name="Wilson R.K."/>
        </authorList>
    </citation>
    <scope>NUCLEOTIDE SEQUENCE [LARGE SCALE GENOMIC DNA]</scope>
    <source>
        <strain evidence="6">OS1</strain>
    </source>
</reference>
<dbReference type="InterPro" id="IPR007235">
    <property type="entry name" value="Glyco_trans_28_C"/>
</dbReference>
<dbReference type="PANTHER" id="PTHR21015">
    <property type="entry name" value="UDP-N-ACETYLGLUCOSAMINE--N-ACETYLMURAMYL-(PENTAPEPTIDE) PYROPHOSPHORYL-UNDECAPRENOL N-ACETYLGLUCOSAMINE TRANSFERASE 1"/>
    <property type="match status" value="1"/>
</dbReference>
<evidence type="ECO:0000313" key="5">
    <source>
        <dbReference type="EMBL" id="KRT36284.1"/>
    </source>
</evidence>
<organism evidence="5 6">
    <name type="scientific">Acetomicrobium hydrogeniformans ATCC BAA-1850</name>
    <dbReference type="NCBI Taxonomy" id="592015"/>
    <lineage>
        <taxon>Bacteria</taxon>
        <taxon>Thermotogati</taxon>
        <taxon>Synergistota</taxon>
        <taxon>Synergistia</taxon>
        <taxon>Synergistales</taxon>
        <taxon>Acetomicrobiaceae</taxon>
        <taxon>Acetomicrobium</taxon>
    </lineage>
</organism>
<accession>A0A0T5XD47</accession>
<dbReference type="GO" id="GO:0005975">
    <property type="term" value="P:carbohydrate metabolic process"/>
    <property type="evidence" value="ECO:0007669"/>
    <property type="project" value="InterPro"/>
</dbReference>
<evidence type="ECO:0000256" key="2">
    <source>
        <dbReference type="ARBA" id="ARBA00022679"/>
    </source>
</evidence>
<dbReference type="OrthoDB" id="9808936at2"/>
<dbReference type="AlphaFoldDB" id="A0A0T5XD47"/>
<comment type="caution">
    <text evidence="5">The sequence shown here is derived from an EMBL/GenBank/DDBJ whole genome shotgun (WGS) entry which is preliminary data.</text>
</comment>
<name>A0A0T5XD47_9BACT</name>
<dbReference type="GO" id="GO:0016758">
    <property type="term" value="F:hexosyltransferase activity"/>
    <property type="evidence" value="ECO:0007669"/>
    <property type="project" value="InterPro"/>
</dbReference>